<evidence type="ECO:0000313" key="3">
    <source>
        <dbReference type="Proteomes" id="UP000515121"/>
    </source>
</evidence>
<evidence type="ECO:0000313" key="4">
    <source>
        <dbReference type="RefSeq" id="XP_022729540.1"/>
    </source>
</evidence>
<evidence type="ECO:0000256" key="1">
    <source>
        <dbReference type="ARBA" id="ARBA00022737"/>
    </source>
</evidence>
<sequence length="487" mass="55862">MTLQSLLKTLKTIKKSSPSTLSPNPYQHLPHLVSQCLRPSSKPLNASTFSDLNPTTFHDILTNPDFKASKCFRFFDFVVKNQALVSFKPDLQVYSTFMSRLLKARLFSDAEVLLKSLLIDENARYPFLVIASTFENRCFESKIMAKFFNLMLKVNSDNGKFGEVSNTFDYMKNNGIKIDERTCTVHLNALKRADELGLVLDFFYQMVETVLEISVYSLTAVVDGCCRNGDIKKGREIVEEMAGRGIKASVITYNKLIDSCTKRRDFEELDLVLVLMEKGAVGFNVVTYKFLIDGYTSYGKIEEAERLVGEMHNKGLRVDTYLYNLMINGYCKLGSIESVLLLFDRMSNRGVKPNADTYWPLINWYSKVGELLVAMKYVNEMQKRGFELDKVTYDMLINRFCLNGMAYEAFELQIEMERKGFHADISLCNQMGKLLCEINQTEKAKMLMNIMIKRGIRPKTVSFSSAISQKWQRKRFSGVEMPLHEIQ</sequence>
<feature type="repeat" description="PPR" evidence="2">
    <location>
        <begin position="354"/>
        <end position="388"/>
    </location>
</feature>
<gene>
    <name evidence="4" type="primary">LOC111284825</name>
</gene>
<dbReference type="Proteomes" id="UP000515121">
    <property type="component" value="Unplaced"/>
</dbReference>
<keyword evidence="1" id="KW-0677">Repeat</keyword>
<feature type="repeat" description="PPR" evidence="2">
    <location>
        <begin position="284"/>
        <end position="318"/>
    </location>
</feature>
<dbReference type="Gene3D" id="1.25.40.10">
    <property type="entry name" value="Tetratricopeptide repeat domain"/>
    <property type="match status" value="3"/>
</dbReference>
<dbReference type="GeneID" id="111284825"/>
<dbReference type="InterPro" id="IPR011990">
    <property type="entry name" value="TPR-like_helical_dom_sf"/>
</dbReference>
<dbReference type="NCBIfam" id="TIGR00756">
    <property type="entry name" value="PPR"/>
    <property type="match status" value="6"/>
</dbReference>
<keyword evidence="3" id="KW-1185">Reference proteome</keyword>
<dbReference type="Pfam" id="PF13041">
    <property type="entry name" value="PPR_2"/>
    <property type="match status" value="2"/>
</dbReference>
<dbReference type="InterPro" id="IPR002885">
    <property type="entry name" value="PPR_rpt"/>
</dbReference>
<name>A0A6P5XN09_DURZI</name>
<dbReference type="PROSITE" id="PS51375">
    <property type="entry name" value="PPR"/>
    <property type="match status" value="6"/>
</dbReference>
<dbReference type="PANTHER" id="PTHR45613">
    <property type="entry name" value="PENTATRICOPEPTIDE REPEAT-CONTAINING PROTEIN"/>
    <property type="match status" value="1"/>
</dbReference>
<accession>A0A6P5XN09</accession>
<feature type="repeat" description="PPR" evidence="2">
    <location>
        <begin position="389"/>
        <end position="423"/>
    </location>
</feature>
<protein>
    <submittedName>
        <fullName evidence="4">LOW QUALITY PROTEIN: pentatricopeptide repeat-containing protein At2g28050-like</fullName>
    </submittedName>
</protein>
<dbReference type="KEGG" id="dzi:111284825"/>
<reference evidence="4" key="1">
    <citation type="submission" date="2025-08" db="UniProtKB">
        <authorList>
            <consortium name="RefSeq"/>
        </authorList>
    </citation>
    <scope>IDENTIFICATION</scope>
    <source>
        <tissue evidence="4">Fruit stalk</tissue>
    </source>
</reference>
<feature type="repeat" description="PPR" evidence="2">
    <location>
        <begin position="214"/>
        <end position="248"/>
    </location>
</feature>
<feature type="repeat" description="PPR" evidence="2">
    <location>
        <begin position="424"/>
        <end position="458"/>
    </location>
</feature>
<dbReference type="OrthoDB" id="185373at2759"/>
<organism evidence="3 4">
    <name type="scientific">Durio zibethinus</name>
    <name type="common">Durian</name>
    <dbReference type="NCBI Taxonomy" id="66656"/>
    <lineage>
        <taxon>Eukaryota</taxon>
        <taxon>Viridiplantae</taxon>
        <taxon>Streptophyta</taxon>
        <taxon>Embryophyta</taxon>
        <taxon>Tracheophyta</taxon>
        <taxon>Spermatophyta</taxon>
        <taxon>Magnoliopsida</taxon>
        <taxon>eudicotyledons</taxon>
        <taxon>Gunneridae</taxon>
        <taxon>Pentapetalae</taxon>
        <taxon>rosids</taxon>
        <taxon>malvids</taxon>
        <taxon>Malvales</taxon>
        <taxon>Malvaceae</taxon>
        <taxon>Helicteroideae</taxon>
        <taxon>Durio</taxon>
    </lineage>
</organism>
<proteinExistence type="predicted"/>
<dbReference type="AlphaFoldDB" id="A0A6P5XN09"/>
<dbReference type="Pfam" id="PF01535">
    <property type="entry name" value="PPR"/>
    <property type="match status" value="2"/>
</dbReference>
<dbReference type="RefSeq" id="XP_022729540.1">
    <property type="nucleotide sequence ID" value="XM_022873805.1"/>
</dbReference>
<dbReference type="PANTHER" id="PTHR45613:SF452">
    <property type="entry name" value="OS02G0582300 PROTEIN"/>
    <property type="match status" value="1"/>
</dbReference>
<evidence type="ECO:0000256" key="2">
    <source>
        <dbReference type="PROSITE-ProRule" id="PRU00708"/>
    </source>
</evidence>
<dbReference type="Pfam" id="PF12854">
    <property type="entry name" value="PPR_1"/>
    <property type="match status" value="1"/>
</dbReference>
<feature type="repeat" description="PPR" evidence="2">
    <location>
        <begin position="319"/>
        <end position="353"/>
    </location>
</feature>